<dbReference type="SUPFAM" id="SSF48452">
    <property type="entry name" value="TPR-like"/>
    <property type="match status" value="1"/>
</dbReference>
<dbReference type="InterPro" id="IPR019734">
    <property type="entry name" value="TPR_rpt"/>
</dbReference>
<dbReference type="Pfam" id="PF07721">
    <property type="entry name" value="TPR_4"/>
    <property type="match status" value="1"/>
</dbReference>
<keyword evidence="2 3" id="KW-0802">TPR repeat</keyword>
<dbReference type="Gene3D" id="1.25.40.10">
    <property type="entry name" value="Tetratricopeptide repeat domain"/>
    <property type="match status" value="1"/>
</dbReference>
<dbReference type="PROSITE" id="PS50005">
    <property type="entry name" value="TPR"/>
    <property type="match status" value="1"/>
</dbReference>
<keyword evidence="1" id="KW-0677">Repeat</keyword>
<dbReference type="RefSeq" id="WP_232710116.1">
    <property type="nucleotide sequence ID" value="NZ_CP018799.1"/>
</dbReference>
<organism evidence="5 6">
    <name type="scientific">Mariprofundus aestuarium</name>
    <dbReference type="NCBI Taxonomy" id="1921086"/>
    <lineage>
        <taxon>Bacteria</taxon>
        <taxon>Pseudomonadati</taxon>
        <taxon>Pseudomonadota</taxon>
        <taxon>Candidatius Mariprofundia</taxon>
        <taxon>Mariprofundales</taxon>
        <taxon>Mariprofundaceae</taxon>
        <taxon>Mariprofundus</taxon>
    </lineage>
</organism>
<evidence type="ECO:0000256" key="2">
    <source>
        <dbReference type="ARBA" id="ARBA00022803"/>
    </source>
</evidence>
<evidence type="ECO:0000313" key="6">
    <source>
        <dbReference type="Proteomes" id="UP000231701"/>
    </source>
</evidence>
<protein>
    <submittedName>
        <fullName evidence="5">Tetratricopeptide repeat-containing protein</fullName>
    </submittedName>
</protein>
<proteinExistence type="predicted"/>
<feature type="signal peptide" evidence="4">
    <location>
        <begin position="1"/>
        <end position="31"/>
    </location>
</feature>
<dbReference type="InterPro" id="IPR011990">
    <property type="entry name" value="TPR-like_helical_dom_sf"/>
</dbReference>
<evidence type="ECO:0000256" key="3">
    <source>
        <dbReference type="PROSITE-ProRule" id="PRU00339"/>
    </source>
</evidence>
<dbReference type="EMBL" id="CP018799">
    <property type="protein sequence ID" value="ATX80308.1"/>
    <property type="molecule type" value="Genomic_DNA"/>
</dbReference>
<keyword evidence="6" id="KW-1185">Reference proteome</keyword>
<dbReference type="AlphaFoldDB" id="A0A2K8KZ82"/>
<feature type="chain" id="PRO_5014907622" evidence="4">
    <location>
        <begin position="32"/>
        <end position="269"/>
    </location>
</feature>
<dbReference type="Proteomes" id="UP000231701">
    <property type="component" value="Chromosome"/>
</dbReference>
<reference evidence="5 6" key="1">
    <citation type="submission" date="2016-12" db="EMBL/GenBank/DDBJ databases">
        <title>Isolation and genomic insights into novel planktonic Zetaproteobacteria from stratified waters of the Chesapeake Bay.</title>
        <authorList>
            <person name="McAllister S.M."/>
            <person name="Kato S."/>
            <person name="Chan C.S."/>
            <person name="Chiu B.K."/>
            <person name="Field E.K."/>
        </authorList>
    </citation>
    <scope>NUCLEOTIDE SEQUENCE [LARGE SCALE GENOMIC DNA]</scope>
    <source>
        <strain evidence="5 6">CP-5</strain>
    </source>
</reference>
<dbReference type="PANTHER" id="PTHR45586:SF1">
    <property type="entry name" value="LIPOPOLYSACCHARIDE ASSEMBLY PROTEIN B"/>
    <property type="match status" value="1"/>
</dbReference>
<dbReference type="Pfam" id="PF13432">
    <property type="entry name" value="TPR_16"/>
    <property type="match status" value="1"/>
</dbReference>
<name>A0A2K8KZ82_MARES</name>
<sequence>MLQHTNKQTVGFIALILPVATLALTPLSAYAETPFEASQQLIETGQITEARRTLELELRLRPENIEARYNLAVLLEESDHQPEAIALYQKNLEKAVRHLPSLINLASALERSGRISEAQQWLEKGTKEIKHEATPWYLLAMMSERRGDNITANTLYQKALKADPLNGFAYLHYAIFQSGNDVGDRGIKYGAKAIRLLPKCAPCWSSYGTILQHVGKDGEALDAYQRSLSIDTDINTRKKLIGLLRRMGEVERAERMQLGINAWQRNHKE</sequence>
<feature type="repeat" description="TPR" evidence="3">
    <location>
        <begin position="133"/>
        <end position="166"/>
    </location>
</feature>
<evidence type="ECO:0000313" key="5">
    <source>
        <dbReference type="EMBL" id="ATX80308.1"/>
    </source>
</evidence>
<dbReference type="InterPro" id="IPR011717">
    <property type="entry name" value="TPR-4"/>
</dbReference>
<evidence type="ECO:0000256" key="4">
    <source>
        <dbReference type="SAM" id="SignalP"/>
    </source>
</evidence>
<keyword evidence="4" id="KW-0732">Signal</keyword>
<dbReference type="InterPro" id="IPR051012">
    <property type="entry name" value="CellSynth/LPSAsmb/PSIAsmb"/>
</dbReference>
<evidence type="ECO:0000256" key="1">
    <source>
        <dbReference type="ARBA" id="ARBA00022737"/>
    </source>
</evidence>
<dbReference type="GO" id="GO:0042802">
    <property type="term" value="F:identical protein binding"/>
    <property type="evidence" value="ECO:0007669"/>
    <property type="project" value="InterPro"/>
</dbReference>
<dbReference type="PANTHER" id="PTHR45586">
    <property type="entry name" value="TPR REPEAT-CONTAINING PROTEIN PA4667"/>
    <property type="match status" value="1"/>
</dbReference>
<gene>
    <name evidence="5" type="ORF">Ga0123461_1896</name>
</gene>
<accession>A0A2K8KZ82</accession>
<dbReference type="KEGG" id="maes:Ga0123461_1896"/>
<dbReference type="SMART" id="SM00028">
    <property type="entry name" value="TPR"/>
    <property type="match status" value="4"/>
</dbReference>